<dbReference type="Pfam" id="PF11832">
    <property type="entry name" value="DUF3352"/>
    <property type="match status" value="1"/>
</dbReference>
<accession>A0ABU5U172</accession>
<protein>
    <submittedName>
        <fullName evidence="1">DUF3352 domain-containing protein</fullName>
    </submittedName>
</protein>
<evidence type="ECO:0000313" key="2">
    <source>
        <dbReference type="Proteomes" id="UP001301728"/>
    </source>
</evidence>
<reference evidence="1 2" key="1">
    <citation type="submission" date="2023-12" db="EMBL/GenBank/DDBJ databases">
        <title>Baltic Sea Cyanobacteria.</title>
        <authorList>
            <person name="Delbaje E."/>
            <person name="Fewer D.P."/>
            <person name="Shishido T.K."/>
        </authorList>
    </citation>
    <scope>NUCLEOTIDE SEQUENCE [LARGE SCALE GENOMIC DNA]</scope>
    <source>
        <strain evidence="1 2">CCNP 1315</strain>
    </source>
</reference>
<dbReference type="InterPro" id="IPR021787">
    <property type="entry name" value="DUF3352"/>
</dbReference>
<gene>
    <name evidence="1" type="ORF">VB854_15795</name>
</gene>
<dbReference type="EMBL" id="JAYGHT010000080">
    <property type="protein sequence ID" value="MEA5520413.1"/>
    <property type="molecule type" value="Genomic_DNA"/>
</dbReference>
<comment type="caution">
    <text evidence="1">The sequence shown here is derived from an EMBL/GenBank/DDBJ whole genome shotgun (WGS) entry which is preliminary data.</text>
</comment>
<name>A0ABU5U172_9CYAN</name>
<dbReference type="Proteomes" id="UP001301728">
    <property type="component" value="Unassembled WGS sequence"/>
</dbReference>
<keyword evidence="2" id="KW-1185">Reference proteome</keyword>
<dbReference type="RefSeq" id="WP_323218150.1">
    <property type="nucleotide sequence ID" value="NZ_JAYGHT010000080.1"/>
</dbReference>
<organism evidence="1 2">
    <name type="scientific">Limnoraphis robusta CCNP1315</name>
    <dbReference type="NCBI Taxonomy" id="3110306"/>
    <lineage>
        <taxon>Bacteria</taxon>
        <taxon>Bacillati</taxon>
        <taxon>Cyanobacteriota</taxon>
        <taxon>Cyanophyceae</taxon>
        <taxon>Oscillatoriophycideae</taxon>
        <taxon>Oscillatoriales</taxon>
        <taxon>Sirenicapillariaceae</taxon>
        <taxon>Limnoraphis</taxon>
    </lineage>
</organism>
<evidence type="ECO:0000313" key="1">
    <source>
        <dbReference type="EMBL" id="MEA5520413.1"/>
    </source>
</evidence>
<proteinExistence type="predicted"/>
<sequence>MKLRSFFAILAVSSVAILLLGIGTLYKLLGESPLVAVTGGVTATPTAAVFVPKTVPVMVSLLVNPDRIEAFEQVLATPTERLRSHNEFNRLKKILLANTDFNYNRDIQPWLGNETTLALMTTDIDRNFKNGEQPGYLFVLSASDIELATTTLDQFWQQQQSQGYDLVLKPYKGVTVSYRQPNDNGSPSLSTAIINRFVLVANSPKILREAINNLQANTLSLSQSPAYQRALEQLPSSRVGLAFVNLGSWGLDWENTAVNLPSQPSLTISLSLSPQGLLAQTALVKTGEEDEKSVAPLLSEPAKAWQYITGASAFAIAGVDLNHLWEQLSATLAGNSGLENLVNQPISVIKEIWGLDLPQDILTWVTGEYALAMIPPSPEKQTQKPDWIFVAERLSPQAIDAIKHLDELATEEGYSLGTFELGERTLTAWTTLNSIPDPAEITDFNPQVLEAKPRGVHATVGDYEIFTTSVEAMNNLLIATQTETLLDDPEFQIAFERLPKANDGYFFLNWEASVGFLKQQIPLLKLLELSAKPFFDHLRSLTISSAGTVEGVAKATVFVRLK</sequence>